<dbReference type="Pfam" id="PF21773">
    <property type="entry name" value="ODAD1_CC"/>
    <property type="match status" value="1"/>
</dbReference>
<dbReference type="PANTHER" id="PTHR21694:SF18">
    <property type="entry name" value="COILED-COIL DOMAIN-CONTAINING PROTEIN 63"/>
    <property type="match status" value="1"/>
</dbReference>
<comment type="caution">
    <text evidence="5">The sequence shown here is derived from an EMBL/GenBank/DDBJ whole genome shotgun (WGS) entry which is preliminary data.</text>
</comment>
<feature type="compositionally biased region" description="Acidic residues" evidence="3">
    <location>
        <begin position="480"/>
        <end position="491"/>
    </location>
</feature>
<sequence>MNPREQAQMNESLASLQQRGDLFTRQMLNSKLKVQKLQDLCREADSLIVKNRDKTKLKAIGLLNLHTLTPNDAYQRADGLNPTKLADINQKKLVNNLEGRLNKALIRHSETVNDNNGIRAKIDKVRRKRSNDNFNRLALEKKLKAVQDRMDQIMEVAAEAAEQREGATEQKNQLISDNIDEAEAFAKEYNLLGAYIDDQNLLLEESISKAAKAVKFDDADEGDVDTRGRLTVENEKEIQERLDEIAISMQDGKTSIKMKERQIAGYQQNFADLRSVSGLEKTDDIVAVFMKNEEETFSLFNFIQTLNQETDFTLEQHARLEEEIMSYADEQKDQESSRQRTVESYRKQVDEARDERRRMADLAFDEQKTVEKIAKKVQTLFYKIQCDQLLESGAKGGKGTQVSSESRLAVLSGQGVSESNILHFMGLIEERAVQVIGEYVRKLAMSKEGRRPSMLNQQSAAKLAADLAAGGASANFPNIEDLDDDDSDDEDKPLSLAQMKEKVKDKVESVKERKARAGHRGTRVGKKSRPADEF</sequence>
<evidence type="ECO:0000259" key="4">
    <source>
        <dbReference type="Pfam" id="PF21773"/>
    </source>
</evidence>
<proteinExistence type="predicted"/>
<evidence type="ECO:0000256" key="1">
    <source>
        <dbReference type="ARBA" id="ARBA00023054"/>
    </source>
</evidence>
<feature type="compositionally biased region" description="Basic and acidic residues" evidence="3">
    <location>
        <begin position="499"/>
        <end position="512"/>
    </location>
</feature>
<dbReference type="PANTHER" id="PTHR21694">
    <property type="entry name" value="COILED-COIL DOMAIN-CONTAINING PROTEIN 63"/>
    <property type="match status" value="1"/>
</dbReference>
<dbReference type="InterPro" id="IPR051876">
    <property type="entry name" value="ODA-DC/CCD"/>
</dbReference>
<feature type="domain" description="ODAD1 central coiled coil region" evidence="4">
    <location>
        <begin position="92"/>
        <end position="388"/>
    </location>
</feature>
<feature type="compositionally biased region" description="Basic residues" evidence="3">
    <location>
        <begin position="513"/>
        <end position="528"/>
    </location>
</feature>
<evidence type="ECO:0000256" key="3">
    <source>
        <dbReference type="SAM" id="MobiDB-lite"/>
    </source>
</evidence>
<dbReference type="InterPro" id="IPR049258">
    <property type="entry name" value="ODAD1_CC"/>
</dbReference>
<dbReference type="EMBL" id="BRYB01000323">
    <property type="protein sequence ID" value="GMI27704.1"/>
    <property type="molecule type" value="Genomic_DNA"/>
</dbReference>
<feature type="coiled-coil region" evidence="2">
    <location>
        <begin position="136"/>
        <end position="177"/>
    </location>
</feature>
<organism evidence="5 6">
    <name type="scientific">Tetraparma gracilis</name>
    <dbReference type="NCBI Taxonomy" id="2962635"/>
    <lineage>
        <taxon>Eukaryota</taxon>
        <taxon>Sar</taxon>
        <taxon>Stramenopiles</taxon>
        <taxon>Ochrophyta</taxon>
        <taxon>Bolidophyceae</taxon>
        <taxon>Parmales</taxon>
        <taxon>Triparmaceae</taxon>
        <taxon>Tetraparma</taxon>
    </lineage>
</organism>
<keyword evidence="6" id="KW-1185">Reference proteome</keyword>
<feature type="coiled-coil region" evidence="2">
    <location>
        <begin position="303"/>
        <end position="362"/>
    </location>
</feature>
<reference evidence="5 6" key="1">
    <citation type="journal article" date="2023" name="Commun. Biol.">
        <title>Genome analysis of Parmales, the sister group of diatoms, reveals the evolutionary specialization of diatoms from phago-mixotrophs to photoautotrophs.</title>
        <authorList>
            <person name="Ban H."/>
            <person name="Sato S."/>
            <person name="Yoshikawa S."/>
            <person name="Yamada K."/>
            <person name="Nakamura Y."/>
            <person name="Ichinomiya M."/>
            <person name="Sato N."/>
            <person name="Blanc-Mathieu R."/>
            <person name="Endo H."/>
            <person name="Kuwata A."/>
            <person name="Ogata H."/>
        </authorList>
    </citation>
    <scope>NUCLEOTIDE SEQUENCE [LARGE SCALE GENOMIC DNA]</scope>
</reference>
<evidence type="ECO:0000256" key="2">
    <source>
        <dbReference type="SAM" id="Coils"/>
    </source>
</evidence>
<feature type="region of interest" description="Disordered" evidence="3">
    <location>
        <begin position="476"/>
        <end position="534"/>
    </location>
</feature>
<keyword evidence="1 2" id="KW-0175">Coiled coil</keyword>
<name>A0ABQ6MJI3_9STRA</name>
<evidence type="ECO:0000313" key="5">
    <source>
        <dbReference type="EMBL" id="GMI27704.1"/>
    </source>
</evidence>
<evidence type="ECO:0000313" key="6">
    <source>
        <dbReference type="Proteomes" id="UP001165060"/>
    </source>
</evidence>
<gene>
    <name evidence="5" type="ORF">TeGR_g4702</name>
</gene>
<protein>
    <recommendedName>
        <fullName evidence="4">ODAD1 central coiled coil region domain-containing protein</fullName>
    </recommendedName>
</protein>
<accession>A0ABQ6MJI3</accession>
<dbReference type="Proteomes" id="UP001165060">
    <property type="component" value="Unassembled WGS sequence"/>
</dbReference>